<reference evidence="1" key="1">
    <citation type="submission" date="2023-11" db="EMBL/GenBank/DDBJ databases">
        <authorList>
            <person name="Poullet M."/>
        </authorList>
    </citation>
    <scope>NUCLEOTIDE SEQUENCE</scope>
    <source>
        <strain evidence="1">E1834</strain>
    </source>
</reference>
<dbReference type="EMBL" id="CAVMJV010000026">
    <property type="protein sequence ID" value="CAK5074353.1"/>
    <property type="molecule type" value="Genomic_DNA"/>
</dbReference>
<sequence>MPSKDRQKRKNRRLRHLADPNPNCSLQSTDQDVQPEHSDQNLDLGNQNCSLQSNISLNPLQGGESSSISSLPSSLHDHSFHFNFDNVNIFDATVDPGPPHTPTTPLTPFSLTSEAVAPRKQRKTRESSVDTESLLSSIDSSSVFSSRASSPNNSIATKRGRPKKKTRGTTGRPKKQPQPPQPPQPPQVPMGFHGTS</sequence>
<name>A0ACB0Z672_MELEN</name>
<accession>A0ACB0Z672</accession>
<keyword evidence="2" id="KW-1185">Reference proteome</keyword>
<dbReference type="Proteomes" id="UP001497535">
    <property type="component" value="Unassembled WGS sequence"/>
</dbReference>
<protein>
    <submittedName>
        <fullName evidence="1">Uncharacterized protein</fullName>
    </submittedName>
</protein>
<gene>
    <name evidence="1" type="ORF">MENTE1834_LOCUS21099</name>
</gene>
<organism evidence="1 2">
    <name type="scientific">Meloidogyne enterolobii</name>
    <name type="common">Root-knot nematode worm</name>
    <name type="synonym">Meloidogyne mayaguensis</name>
    <dbReference type="NCBI Taxonomy" id="390850"/>
    <lineage>
        <taxon>Eukaryota</taxon>
        <taxon>Metazoa</taxon>
        <taxon>Ecdysozoa</taxon>
        <taxon>Nematoda</taxon>
        <taxon>Chromadorea</taxon>
        <taxon>Rhabditida</taxon>
        <taxon>Tylenchina</taxon>
        <taxon>Tylenchomorpha</taxon>
        <taxon>Tylenchoidea</taxon>
        <taxon>Meloidogynidae</taxon>
        <taxon>Meloidogyninae</taxon>
        <taxon>Meloidogyne</taxon>
    </lineage>
</organism>
<comment type="caution">
    <text evidence="1">The sequence shown here is derived from an EMBL/GenBank/DDBJ whole genome shotgun (WGS) entry which is preliminary data.</text>
</comment>
<evidence type="ECO:0000313" key="1">
    <source>
        <dbReference type="EMBL" id="CAK5074353.1"/>
    </source>
</evidence>
<evidence type="ECO:0000313" key="2">
    <source>
        <dbReference type="Proteomes" id="UP001497535"/>
    </source>
</evidence>
<proteinExistence type="predicted"/>